<dbReference type="RefSeq" id="XP_013315661.1">
    <property type="nucleotide sequence ID" value="XM_013460207.1"/>
</dbReference>
<feature type="compositionally biased region" description="Polar residues" evidence="6">
    <location>
        <begin position="679"/>
        <end position="697"/>
    </location>
</feature>
<evidence type="ECO:0000313" key="9">
    <source>
        <dbReference type="Proteomes" id="UP000054342"/>
    </source>
</evidence>
<dbReference type="Gene3D" id="4.10.240.10">
    <property type="entry name" value="Zn(2)-C6 fungal-type DNA-binding domain"/>
    <property type="match status" value="1"/>
</dbReference>
<dbReference type="EMBL" id="KN847320">
    <property type="protein sequence ID" value="KIW55077.1"/>
    <property type="molecule type" value="Genomic_DNA"/>
</dbReference>
<keyword evidence="1" id="KW-0479">Metal-binding</keyword>
<evidence type="ECO:0000256" key="2">
    <source>
        <dbReference type="ARBA" id="ARBA00023015"/>
    </source>
</evidence>
<evidence type="ECO:0000256" key="1">
    <source>
        <dbReference type="ARBA" id="ARBA00022723"/>
    </source>
</evidence>
<accession>A0A0D2CY65</accession>
<proteinExistence type="predicted"/>
<feature type="region of interest" description="Disordered" evidence="6">
    <location>
        <begin position="656"/>
        <end position="730"/>
    </location>
</feature>
<keyword evidence="3" id="KW-0238">DNA-binding</keyword>
<dbReference type="GO" id="GO:0008270">
    <property type="term" value="F:zinc ion binding"/>
    <property type="evidence" value="ECO:0007669"/>
    <property type="project" value="InterPro"/>
</dbReference>
<dbReference type="PROSITE" id="PS00463">
    <property type="entry name" value="ZN2_CY6_FUNGAL_1"/>
    <property type="match status" value="1"/>
</dbReference>
<dbReference type="CDD" id="cd12148">
    <property type="entry name" value="fungal_TF_MHR"/>
    <property type="match status" value="1"/>
</dbReference>
<gene>
    <name evidence="8" type="ORF">PV05_07389</name>
</gene>
<reference evidence="8 9" key="1">
    <citation type="submission" date="2015-01" db="EMBL/GenBank/DDBJ databases">
        <title>The Genome Sequence of Exophiala xenobiotica CBS118157.</title>
        <authorList>
            <consortium name="The Broad Institute Genomics Platform"/>
            <person name="Cuomo C."/>
            <person name="de Hoog S."/>
            <person name="Gorbushina A."/>
            <person name="Stielow B."/>
            <person name="Teixiera M."/>
            <person name="Abouelleil A."/>
            <person name="Chapman S.B."/>
            <person name="Priest M."/>
            <person name="Young S.K."/>
            <person name="Wortman J."/>
            <person name="Nusbaum C."/>
            <person name="Birren B."/>
        </authorList>
    </citation>
    <scope>NUCLEOTIDE SEQUENCE [LARGE SCALE GENOMIC DNA]</scope>
    <source>
        <strain evidence="8 9">CBS 118157</strain>
    </source>
</reference>
<dbReference type="CDD" id="cd00067">
    <property type="entry name" value="GAL4"/>
    <property type="match status" value="1"/>
</dbReference>
<evidence type="ECO:0000256" key="4">
    <source>
        <dbReference type="ARBA" id="ARBA00023163"/>
    </source>
</evidence>
<dbReference type="PANTHER" id="PTHR46910:SF4">
    <property type="entry name" value="ZN(2)-C6 FUNGAL-TYPE DOMAIN-CONTAINING PROTEIN"/>
    <property type="match status" value="1"/>
</dbReference>
<evidence type="ECO:0000313" key="8">
    <source>
        <dbReference type="EMBL" id="KIW55077.1"/>
    </source>
</evidence>
<keyword evidence="4" id="KW-0804">Transcription</keyword>
<dbReference type="STRING" id="348802.A0A0D2CY65"/>
<dbReference type="GO" id="GO:0006351">
    <property type="term" value="P:DNA-templated transcription"/>
    <property type="evidence" value="ECO:0007669"/>
    <property type="project" value="InterPro"/>
</dbReference>
<dbReference type="AlphaFoldDB" id="A0A0D2CY65"/>
<dbReference type="GO" id="GO:0003677">
    <property type="term" value="F:DNA binding"/>
    <property type="evidence" value="ECO:0007669"/>
    <property type="project" value="UniProtKB-KW"/>
</dbReference>
<evidence type="ECO:0000256" key="5">
    <source>
        <dbReference type="ARBA" id="ARBA00023242"/>
    </source>
</evidence>
<protein>
    <recommendedName>
        <fullName evidence="7">Zn(2)-C6 fungal-type domain-containing protein</fullName>
    </recommendedName>
</protein>
<dbReference type="PANTHER" id="PTHR46910">
    <property type="entry name" value="TRANSCRIPTION FACTOR PDR1"/>
    <property type="match status" value="1"/>
</dbReference>
<dbReference type="InterPro" id="IPR050987">
    <property type="entry name" value="AtrR-like"/>
</dbReference>
<feature type="compositionally biased region" description="Polar residues" evidence="6">
    <location>
        <begin position="718"/>
        <end position="730"/>
    </location>
</feature>
<name>A0A0D2CY65_9EURO</name>
<organism evidence="8 9">
    <name type="scientific">Exophiala xenobiotica</name>
    <dbReference type="NCBI Taxonomy" id="348802"/>
    <lineage>
        <taxon>Eukaryota</taxon>
        <taxon>Fungi</taxon>
        <taxon>Dikarya</taxon>
        <taxon>Ascomycota</taxon>
        <taxon>Pezizomycotina</taxon>
        <taxon>Eurotiomycetes</taxon>
        <taxon>Chaetothyriomycetidae</taxon>
        <taxon>Chaetothyriales</taxon>
        <taxon>Herpotrichiellaceae</taxon>
        <taxon>Exophiala</taxon>
    </lineage>
</organism>
<feature type="domain" description="Zn(2)-C6 fungal-type" evidence="7">
    <location>
        <begin position="50"/>
        <end position="78"/>
    </location>
</feature>
<evidence type="ECO:0000259" key="7">
    <source>
        <dbReference type="PROSITE" id="PS50048"/>
    </source>
</evidence>
<sequence>MDTPPLKRRSPSLDGRGPPSKKVKTLVEEPAQYSDAVRKKLATTSRTGQACDRCKERKMKCDTDPIACGPCRQKNMRCFTTDRVTKQARERGETDRAENQLLFLREQLTAYQLRFGPLQHLIETNGPVLATPKESVVTPVTCPTTSIPDARYVGWPAPENSEPLSSGPVKGTVVDIMDGQIDIADWECEMMNDYPQDRMNKFNVSRTSVINTISGYQRVEDPKPPPKEEALRDAQHFLVIMSQYVPIVHRSSFTDLVHRFYDLPGSLSAAERVQVFMVFAILAQQTAVRNHLHSAEKFEDSHRYFHVALGHYRELFHDRSIASMQAMALIIVHLRNLPKPGISWVYSHKVLVRAIELEYHRDPDKIRLPEGESDPLSKELRKRIFHSILGVCVTTGCRVGLPAPWQFQHIDLPLPKAIKDSEISKHSIAPQLSGSCDFWPSLQLAKLLPLLTELHNNIISVRKPAAEYLQTVEALNTKIMAWRQDWEESIKFEAKHINLHVATLLMETWAAEYQLNLHHPVCCTSDDPAVQERHLESCHKAAKRLLQTFHTLSSKYKGVDFTWHSTLAYATGFGITLYVYRRKNNPVTVEQFEAMRNELKGWISLMAYADLVLKTGNHLQRQFQPRVQSLEEQYRRLIIDSKPSTIQLPFISVNGSAASQPHHHKQEPQPPFPYPDSQLPLSQKNSLPHPTFVQTHTPSSQSQPPQPWSPPFAFLPQPHTQTQATSPIYPGFSQSPISALSAGPVQTVPTSLASLLNDSGSIYVNYPTPPQSQNGLNGDSYMSFQPNHYFDGPGRLTWPLISMPPGSQS</sequence>
<dbReference type="HOGENOM" id="CLU_006173_1_1_1"/>
<feature type="compositionally biased region" description="Basic residues" evidence="6">
    <location>
        <begin position="1"/>
        <end position="10"/>
    </location>
</feature>
<keyword evidence="9" id="KW-1185">Reference proteome</keyword>
<dbReference type="InterPro" id="IPR001138">
    <property type="entry name" value="Zn2Cys6_DnaBD"/>
</dbReference>
<dbReference type="SUPFAM" id="SSF57701">
    <property type="entry name" value="Zn2/Cys6 DNA-binding domain"/>
    <property type="match status" value="1"/>
</dbReference>
<evidence type="ECO:0000256" key="6">
    <source>
        <dbReference type="SAM" id="MobiDB-lite"/>
    </source>
</evidence>
<dbReference type="InterPro" id="IPR036864">
    <property type="entry name" value="Zn2-C6_fun-type_DNA-bd_sf"/>
</dbReference>
<dbReference type="Proteomes" id="UP000054342">
    <property type="component" value="Unassembled WGS sequence"/>
</dbReference>
<dbReference type="GO" id="GO:0000981">
    <property type="term" value="F:DNA-binding transcription factor activity, RNA polymerase II-specific"/>
    <property type="evidence" value="ECO:0007669"/>
    <property type="project" value="InterPro"/>
</dbReference>
<keyword evidence="5" id="KW-0539">Nucleus</keyword>
<dbReference type="Pfam" id="PF04082">
    <property type="entry name" value="Fungal_trans"/>
    <property type="match status" value="1"/>
</dbReference>
<dbReference type="InterPro" id="IPR007219">
    <property type="entry name" value="XnlR_reg_dom"/>
</dbReference>
<evidence type="ECO:0000256" key="3">
    <source>
        <dbReference type="ARBA" id="ARBA00023125"/>
    </source>
</evidence>
<feature type="region of interest" description="Disordered" evidence="6">
    <location>
        <begin position="1"/>
        <end position="29"/>
    </location>
</feature>
<dbReference type="SMART" id="SM00066">
    <property type="entry name" value="GAL4"/>
    <property type="match status" value="1"/>
</dbReference>
<dbReference type="GeneID" id="25329297"/>
<dbReference type="PROSITE" id="PS50048">
    <property type="entry name" value="ZN2_CY6_FUNGAL_2"/>
    <property type="match status" value="1"/>
</dbReference>
<keyword evidence="2" id="KW-0805">Transcription regulation</keyword>
<dbReference type="OrthoDB" id="4151048at2759"/>